<reference evidence="3 4" key="1">
    <citation type="submission" date="2018-03" db="EMBL/GenBank/DDBJ databases">
        <title>Aerobic endospore-forming bacteria genome sequencing and assembly.</title>
        <authorList>
            <person name="Cavalcante D.A."/>
            <person name="Driks A."/>
            <person name="Putonti C."/>
            <person name="De-Souza M.T."/>
        </authorList>
    </citation>
    <scope>NUCLEOTIDE SEQUENCE [LARGE SCALE GENOMIC DNA]</scope>
    <source>
        <strain evidence="3 4">SDF0028</strain>
    </source>
</reference>
<feature type="domain" description="HTH cro/C1-type" evidence="2">
    <location>
        <begin position="12"/>
        <end position="66"/>
    </location>
</feature>
<dbReference type="PANTHER" id="PTHR46797">
    <property type="entry name" value="HTH-TYPE TRANSCRIPTIONAL REGULATOR"/>
    <property type="match status" value="1"/>
</dbReference>
<protein>
    <submittedName>
        <fullName evidence="3">XRE family transcriptional regulator</fullName>
    </submittedName>
</protein>
<evidence type="ECO:0000313" key="3">
    <source>
        <dbReference type="EMBL" id="TQR46388.1"/>
    </source>
</evidence>
<evidence type="ECO:0000256" key="1">
    <source>
        <dbReference type="ARBA" id="ARBA00023125"/>
    </source>
</evidence>
<dbReference type="InterPro" id="IPR001387">
    <property type="entry name" value="Cro/C1-type_HTH"/>
</dbReference>
<dbReference type="EMBL" id="SADY01000001">
    <property type="protein sequence ID" value="TQR46388.1"/>
    <property type="molecule type" value="Genomic_DNA"/>
</dbReference>
<dbReference type="InterPro" id="IPR010982">
    <property type="entry name" value="Lambda_DNA-bd_dom_sf"/>
</dbReference>
<comment type="caution">
    <text evidence="3">The sequence shown here is derived from an EMBL/GenBank/DDBJ whole genome shotgun (WGS) entry which is preliminary data.</text>
</comment>
<dbReference type="PANTHER" id="PTHR46797:SF24">
    <property type="entry name" value="DNA-BINDING PHAGE PROTEIN"/>
    <property type="match status" value="1"/>
</dbReference>
<sequence length="126" mass="14216">MIKINSYIGDKIRSFRKSRGLTQEELGEMVALPQPYIGGIERGERNISLDTLQKLLEALDVTPKEAFRDYQNNATSKEMIEAIDRIDLMLLSRSLQEVELIEKLITGIIGTVDGLGEIKKSNINHD</sequence>
<keyword evidence="1" id="KW-0238">DNA-binding</keyword>
<dbReference type="InterPro" id="IPR050807">
    <property type="entry name" value="TransReg_Diox_bact_type"/>
</dbReference>
<proteinExistence type="predicted"/>
<keyword evidence="4" id="KW-1185">Reference proteome</keyword>
<dbReference type="RefSeq" id="WP_142542385.1">
    <property type="nucleotide sequence ID" value="NZ_SADY01000001.1"/>
</dbReference>
<dbReference type="Proteomes" id="UP000316208">
    <property type="component" value="Unassembled WGS sequence"/>
</dbReference>
<dbReference type="SUPFAM" id="SSF47413">
    <property type="entry name" value="lambda repressor-like DNA-binding domains"/>
    <property type="match status" value="1"/>
</dbReference>
<organism evidence="3 4">
    <name type="scientific">Paenibacillus popilliae</name>
    <name type="common">Bacillus popilliae</name>
    <dbReference type="NCBI Taxonomy" id="78057"/>
    <lineage>
        <taxon>Bacteria</taxon>
        <taxon>Bacillati</taxon>
        <taxon>Bacillota</taxon>
        <taxon>Bacilli</taxon>
        <taxon>Bacillales</taxon>
        <taxon>Paenibacillaceae</taxon>
        <taxon>Paenibacillus</taxon>
    </lineage>
</organism>
<dbReference type="SMART" id="SM00530">
    <property type="entry name" value="HTH_XRE"/>
    <property type="match status" value="1"/>
</dbReference>
<evidence type="ECO:0000313" key="4">
    <source>
        <dbReference type="Proteomes" id="UP000316208"/>
    </source>
</evidence>
<dbReference type="Pfam" id="PF01381">
    <property type="entry name" value="HTH_3"/>
    <property type="match status" value="1"/>
</dbReference>
<evidence type="ECO:0000259" key="2">
    <source>
        <dbReference type="PROSITE" id="PS50943"/>
    </source>
</evidence>
<accession>A0ABY3AWZ0</accession>
<dbReference type="CDD" id="cd00093">
    <property type="entry name" value="HTH_XRE"/>
    <property type="match status" value="1"/>
</dbReference>
<name>A0ABY3AWZ0_PAEPP</name>
<dbReference type="Gene3D" id="1.10.260.40">
    <property type="entry name" value="lambda repressor-like DNA-binding domains"/>
    <property type="match status" value="1"/>
</dbReference>
<gene>
    <name evidence="3" type="ORF">C7Y44_01505</name>
</gene>
<dbReference type="PROSITE" id="PS50943">
    <property type="entry name" value="HTH_CROC1"/>
    <property type="match status" value="1"/>
</dbReference>